<evidence type="ECO:0000313" key="1">
    <source>
        <dbReference type="EMBL" id="KOO30833.1"/>
    </source>
</evidence>
<organism evidence="1 2">
    <name type="scientific">Chrysochromulina tobinii</name>
    <dbReference type="NCBI Taxonomy" id="1460289"/>
    <lineage>
        <taxon>Eukaryota</taxon>
        <taxon>Haptista</taxon>
        <taxon>Haptophyta</taxon>
        <taxon>Prymnesiophyceae</taxon>
        <taxon>Prymnesiales</taxon>
        <taxon>Chrysochromulinaceae</taxon>
        <taxon>Chrysochromulina</taxon>
    </lineage>
</organism>
<comment type="caution">
    <text evidence="1">The sequence shown here is derived from an EMBL/GenBank/DDBJ whole genome shotgun (WGS) entry which is preliminary data.</text>
</comment>
<dbReference type="AlphaFoldDB" id="A0A0M0JXG8"/>
<sequence>MLSDLGQRATREQMAAEALRGEVRSLHSQLVALEGDLDREKRAHCLFESRYTNASARLAAQEAAMRSFTSPTARLHQELWQRGLFDKKQHPLNHTLDELHYLSLVRVSKGDDVKKGGEPLKLTPTARALATLMHAKSTASGYRLFRDVYRWPPSPDDVRRLPPVDKGGPFVAVGCHQLEWGQQAHRFYTAAGYDPRKEPFGICFDPAKIMAEVTWDPKTNAFIGHVN</sequence>
<gene>
    <name evidence="1" type="ORF">Ctob_013294</name>
</gene>
<name>A0A0M0JXG8_9EUKA</name>
<dbReference type="EMBL" id="JWZX01002151">
    <property type="protein sequence ID" value="KOO30833.1"/>
    <property type="molecule type" value="Genomic_DNA"/>
</dbReference>
<protein>
    <submittedName>
        <fullName evidence="1">Uncharacterized protein</fullName>
    </submittedName>
</protein>
<evidence type="ECO:0000313" key="2">
    <source>
        <dbReference type="Proteomes" id="UP000037460"/>
    </source>
</evidence>
<accession>A0A0M0JXG8</accession>
<keyword evidence="2" id="KW-1185">Reference proteome</keyword>
<dbReference type="Proteomes" id="UP000037460">
    <property type="component" value="Unassembled WGS sequence"/>
</dbReference>
<proteinExistence type="predicted"/>
<reference evidence="2" key="1">
    <citation type="journal article" date="2015" name="PLoS Genet.">
        <title>Genome Sequence and Transcriptome Analyses of Chrysochromulina tobin: Metabolic Tools for Enhanced Algal Fitness in the Prominent Order Prymnesiales (Haptophyceae).</title>
        <authorList>
            <person name="Hovde B.T."/>
            <person name="Deodato C.R."/>
            <person name="Hunsperger H.M."/>
            <person name="Ryken S.A."/>
            <person name="Yost W."/>
            <person name="Jha R.K."/>
            <person name="Patterson J."/>
            <person name="Monnat R.J. Jr."/>
            <person name="Barlow S.B."/>
            <person name="Starkenburg S.R."/>
            <person name="Cattolico R.A."/>
        </authorList>
    </citation>
    <scope>NUCLEOTIDE SEQUENCE</scope>
    <source>
        <strain evidence="2">CCMP291</strain>
    </source>
</reference>